<feature type="compositionally biased region" description="Basic and acidic residues" evidence="5">
    <location>
        <begin position="25"/>
        <end position="34"/>
    </location>
</feature>
<feature type="domain" description="RecX second three-helical" evidence="6">
    <location>
        <begin position="95"/>
        <end position="134"/>
    </location>
</feature>
<dbReference type="Pfam" id="PF02631">
    <property type="entry name" value="RecX_HTH2"/>
    <property type="match status" value="1"/>
</dbReference>
<dbReference type="GO" id="GO:0006282">
    <property type="term" value="P:regulation of DNA repair"/>
    <property type="evidence" value="ECO:0007669"/>
    <property type="project" value="InterPro"/>
</dbReference>
<dbReference type="InterPro" id="IPR003783">
    <property type="entry name" value="Regulatory_RecX"/>
</dbReference>
<evidence type="ECO:0000256" key="2">
    <source>
        <dbReference type="ARBA" id="ARBA00009695"/>
    </source>
</evidence>
<evidence type="ECO:0000313" key="7">
    <source>
        <dbReference type="EMBL" id="SEL42698.1"/>
    </source>
</evidence>
<evidence type="ECO:0000313" key="8">
    <source>
        <dbReference type="Proteomes" id="UP000199214"/>
    </source>
</evidence>
<dbReference type="PANTHER" id="PTHR33602">
    <property type="entry name" value="REGULATORY PROTEIN RECX FAMILY PROTEIN"/>
    <property type="match status" value="1"/>
</dbReference>
<comment type="subcellular location">
    <subcellularLocation>
        <location evidence="1">Cytoplasm</location>
    </subcellularLocation>
</comment>
<dbReference type="Gene3D" id="1.10.10.10">
    <property type="entry name" value="Winged helix-like DNA-binding domain superfamily/Winged helix DNA-binding domain"/>
    <property type="match status" value="1"/>
</dbReference>
<accession>A0A1H7Q4Q5</accession>
<dbReference type="Proteomes" id="UP000199214">
    <property type="component" value="Unassembled WGS sequence"/>
</dbReference>
<gene>
    <name evidence="7" type="ORF">SAMN05216382_2025</name>
</gene>
<evidence type="ECO:0000256" key="5">
    <source>
        <dbReference type="SAM" id="MobiDB-lite"/>
    </source>
</evidence>
<dbReference type="InterPro" id="IPR036388">
    <property type="entry name" value="WH-like_DNA-bd_sf"/>
</dbReference>
<evidence type="ECO:0000256" key="4">
    <source>
        <dbReference type="ARBA" id="ARBA00022490"/>
    </source>
</evidence>
<evidence type="ECO:0000259" key="6">
    <source>
        <dbReference type="Pfam" id="PF02631"/>
    </source>
</evidence>
<proteinExistence type="inferred from homology"/>
<reference evidence="8" key="1">
    <citation type="submission" date="2016-10" db="EMBL/GenBank/DDBJ databases">
        <authorList>
            <person name="Varghese N."/>
            <person name="Submissions S."/>
        </authorList>
    </citation>
    <scope>NUCLEOTIDE SEQUENCE [LARGE SCALE GENOMIC DNA]</scope>
    <source>
        <strain evidence="8">JS21-1</strain>
    </source>
</reference>
<protein>
    <recommendedName>
        <fullName evidence="3">Regulatory protein RecX</fullName>
    </recommendedName>
</protein>
<keyword evidence="4" id="KW-0963">Cytoplasm</keyword>
<evidence type="ECO:0000256" key="1">
    <source>
        <dbReference type="ARBA" id="ARBA00004496"/>
    </source>
</evidence>
<feature type="compositionally biased region" description="Polar residues" evidence="5">
    <location>
        <begin position="1"/>
        <end position="11"/>
    </location>
</feature>
<dbReference type="InterPro" id="IPR053924">
    <property type="entry name" value="RecX_HTH_2nd"/>
</dbReference>
<organism evidence="7 8">
    <name type="scientific">Sphingomonas palmae</name>
    <dbReference type="NCBI Taxonomy" id="1855283"/>
    <lineage>
        <taxon>Bacteria</taxon>
        <taxon>Pseudomonadati</taxon>
        <taxon>Pseudomonadota</taxon>
        <taxon>Alphaproteobacteria</taxon>
        <taxon>Sphingomonadales</taxon>
        <taxon>Sphingomonadaceae</taxon>
        <taxon>Sphingomonas</taxon>
    </lineage>
</organism>
<name>A0A1H7Q4Q5_9SPHN</name>
<feature type="region of interest" description="Disordered" evidence="5">
    <location>
        <begin position="1"/>
        <end position="36"/>
    </location>
</feature>
<dbReference type="EMBL" id="FNZZ01000003">
    <property type="protein sequence ID" value="SEL42698.1"/>
    <property type="molecule type" value="Genomic_DNA"/>
</dbReference>
<dbReference type="AlphaFoldDB" id="A0A1H7Q4Q5"/>
<dbReference type="GO" id="GO:0005737">
    <property type="term" value="C:cytoplasm"/>
    <property type="evidence" value="ECO:0007669"/>
    <property type="project" value="UniProtKB-SubCell"/>
</dbReference>
<sequence length="200" mass="22144">MWHNQGVSGSWRNRAGKSGTGGAADRGERRERRVPPPLDQAALEALALRYVERFATTQGKLSDYLRRKIRERGWQGEPIEVGAIATRFAELGYINDRGYAEMKTASLVRRGYGERRITAALHAARIGAADAEEAVDQVRDGAFDHALAFARRKRIGPFASAPANEDQRRKQLAAMVRAGHSFALSAKILRMTEPEDAVDD</sequence>
<dbReference type="PANTHER" id="PTHR33602:SF1">
    <property type="entry name" value="REGULATORY PROTEIN RECX FAMILY PROTEIN"/>
    <property type="match status" value="1"/>
</dbReference>
<comment type="similarity">
    <text evidence="2">Belongs to the RecX family.</text>
</comment>
<keyword evidence="8" id="KW-1185">Reference proteome</keyword>
<evidence type="ECO:0000256" key="3">
    <source>
        <dbReference type="ARBA" id="ARBA00018111"/>
    </source>
</evidence>
<dbReference type="STRING" id="1855283.SAMN05216382_2025"/>